<feature type="binding site" evidence="6">
    <location>
        <position position="111"/>
    </location>
    <ligand>
        <name>a divalent metal cation</name>
        <dbReference type="ChEBI" id="CHEBI:60240"/>
        <label>2</label>
        <note>catalytic</note>
    </ligand>
</feature>
<gene>
    <name evidence="6 9" type="primary">map</name>
    <name evidence="9" type="ORF">D0T12_05645</name>
</gene>
<reference evidence="9 10" key="1">
    <citation type="submission" date="2018-08" db="EMBL/GenBank/DDBJ databases">
        <title>Actinomadura spongicola sp. nov., isolated from marine sponge Leucetta chagosensis.</title>
        <authorList>
            <person name="Li L."/>
            <person name="Lin H.W."/>
        </authorList>
    </citation>
    <scope>NUCLEOTIDE SEQUENCE [LARGE SCALE GENOMIC DNA]</scope>
    <source>
        <strain evidence="9 10">LHW52907</strain>
    </source>
</reference>
<sequence>MVTYRTPREWERMRDAGRVVARVLASVRDAAEPGVPFEELDVVAARVLKEHGATSPFLHYKPAWAPVPYPANICVSVNEVVVHGIPRGGVLRDGDVLSVDAGARVGGYCGDSAITFMVGRSDAAGLRLIETARLALERGIAAALPGNRMGDVAAAIEETVRAGGYGIADGSGGHGIGTEMHEDPPVPNKGRRGRGLKLREGLTIAIEPMVTEGGRDETGLLADGWSVVTVDGGRAAHVEHSVAVTGDGPVILTAP</sequence>
<keyword evidence="5 6" id="KW-0378">Hydrolase</keyword>
<dbReference type="PANTHER" id="PTHR43330">
    <property type="entry name" value="METHIONINE AMINOPEPTIDASE"/>
    <property type="match status" value="1"/>
</dbReference>
<comment type="subunit">
    <text evidence="6">Monomer.</text>
</comment>
<dbReference type="InterPro" id="IPR002467">
    <property type="entry name" value="Pept_M24A_MAP1"/>
</dbReference>
<feature type="binding site" evidence="6">
    <location>
        <position position="111"/>
    </location>
    <ligand>
        <name>a divalent metal cation</name>
        <dbReference type="ChEBI" id="CHEBI:60240"/>
        <label>1</label>
    </ligand>
</feature>
<feature type="binding site" evidence="6">
    <location>
        <position position="239"/>
    </location>
    <ligand>
        <name>a divalent metal cation</name>
        <dbReference type="ChEBI" id="CHEBI:60240"/>
        <label>2</label>
        <note>catalytic</note>
    </ligand>
</feature>
<dbReference type="InterPro" id="IPR000994">
    <property type="entry name" value="Pept_M24"/>
</dbReference>
<feature type="binding site" evidence="6">
    <location>
        <position position="83"/>
    </location>
    <ligand>
        <name>substrate</name>
    </ligand>
</feature>
<dbReference type="InterPro" id="IPR036005">
    <property type="entry name" value="Creatinase/aminopeptidase-like"/>
</dbReference>
<comment type="similarity">
    <text evidence="6">Belongs to the peptidase M24A family. Methionine aminopeptidase type 1 subfamily.</text>
</comment>
<feature type="binding site" evidence="6">
    <location>
        <position position="181"/>
    </location>
    <ligand>
        <name>substrate</name>
    </ligand>
</feature>
<evidence type="ECO:0000256" key="3">
    <source>
        <dbReference type="ARBA" id="ARBA00022670"/>
    </source>
</evidence>
<dbReference type="GO" id="GO:0070006">
    <property type="term" value="F:metalloaminopeptidase activity"/>
    <property type="evidence" value="ECO:0007669"/>
    <property type="project" value="UniProtKB-UniRule"/>
</dbReference>
<comment type="catalytic activity">
    <reaction evidence="6 7">
        <text>Release of N-terminal amino acids, preferentially methionine, from peptides and arylamides.</text>
        <dbReference type="EC" id="3.4.11.18"/>
    </reaction>
</comment>
<dbReference type="HAMAP" id="MF_01974">
    <property type="entry name" value="MetAP_1"/>
    <property type="match status" value="1"/>
</dbReference>
<dbReference type="NCBIfam" id="TIGR00500">
    <property type="entry name" value="met_pdase_I"/>
    <property type="match status" value="1"/>
</dbReference>
<evidence type="ECO:0000313" key="9">
    <source>
        <dbReference type="EMBL" id="RFS86113.1"/>
    </source>
</evidence>
<proteinExistence type="inferred from homology"/>
<keyword evidence="4 6" id="KW-0479">Metal-binding</keyword>
<dbReference type="Proteomes" id="UP000262882">
    <property type="component" value="Unassembled WGS sequence"/>
</dbReference>
<evidence type="ECO:0000256" key="2">
    <source>
        <dbReference type="ARBA" id="ARBA00022438"/>
    </source>
</evidence>
<evidence type="ECO:0000256" key="5">
    <source>
        <dbReference type="ARBA" id="ARBA00022801"/>
    </source>
</evidence>
<dbReference type="InterPro" id="IPR001714">
    <property type="entry name" value="Pept_M24_MAP"/>
</dbReference>
<keyword evidence="10" id="KW-1185">Reference proteome</keyword>
<comment type="caution">
    <text evidence="9">The sequence shown here is derived from an EMBL/GenBank/DDBJ whole genome shotgun (WGS) entry which is preliminary data.</text>
</comment>
<dbReference type="EC" id="3.4.11.18" evidence="6 7"/>
<evidence type="ECO:0000313" key="10">
    <source>
        <dbReference type="Proteomes" id="UP000262882"/>
    </source>
</evidence>
<dbReference type="GO" id="GO:0046872">
    <property type="term" value="F:metal ion binding"/>
    <property type="evidence" value="ECO:0007669"/>
    <property type="project" value="UniProtKB-UniRule"/>
</dbReference>
<comment type="function">
    <text evidence="1 6">Removes the N-terminal methionine from nascent proteins. The N-terminal methionine is often cleaved when the second residue in the primary sequence is small and uncharged (Met-Ala-, Cys, Gly, Pro, Ser, Thr, or Val). Requires deformylation of the N(alpha)-formylated initiator methionine before it can be hydrolyzed.</text>
</comment>
<evidence type="ECO:0000256" key="1">
    <source>
        <dbReference type="ARBA" id="ARBA00002521"/>
    </source>
</evidence>
<dbReference type="GO" id="GO:0005829">
    <property type="term" value="C:cytosol"/>
    <property type="evidence" value="ECO:0007669"/>
    <property type="project" value="TreeGrafter"/>
</dbReference>
<name>A0A372GM17_9ACTN</name>
<feature type="domain" description="Peptidase M24" evidence="8">
    <location>
        <begin position="11"/>
        <end position="245"/>
    </location>
</feature>
<feature type="binding site" evidence="6">
    <location>
        <position position="174"/>
    </location>
    <ligand>
        <name>a divalent metal cation</name>
        <dbReference type="ChEBI" id="CHEBI:60240"/>
        <label>2</label>
        <note>catalytic</note>
    </ligand>
</feature>
<organism evidence="9 10">
    <name type="scientific">Actinomadura spongiicola</name>
    <dbReference type="NCBI Taxonomy" id="2303421"/>
    <lineage>
        <taxon>Bacteria</taxon>
        <taxon>Bacillati</taxon>
        <taxon>Actinomycetota</taxon>
        <taxon>Actinomycetes</taxon>
        <taxon>Streptosporangiales</taxon>
        <taxon>Thermomonosporaceae</taxon>
        <taxon>Actinomadura</taxon>
    </lineage>
</organism>
<feature type="binding site" evidence="6">
    <location>
        <position position="207"/>
    </location>
    <ligand>
        <name>a divalent metal cation</name>
        <dbReference type="ChEBI" id="CHEBI:60240"/>
        <label>2</label>
        <note>catalytic</note>
    </ligand>
</feature>
<dbReference type="AlphaFoldDB" id="A0A372GM17"/>
<comment type="cofactor">
    <cofactor evidence="6">
        <name>Co(2+)</name>
        <dbReference type="ChEBI" id="CHEBI:48828"/>
    </cofactor>
    <cofactor evidence="6">
        <name>Zn(2+)</name>
        <dbReference type="ChEBI" id="CHEBI:29105"/>
    </cofactor>
    <cofactor evidence="6">
        <name>Mn(2+)</name>
        <dbReference type="ChEBI" id="CHEBI:29035"/>
    </cofactor>
    <cofactor evidence="6">
        <name>Fe(2+)</name>
        <dbReference type="ChEBI" id="CHEBI:29033"/>
    </cofactor>
    <text evidence="6">Binds 2 divalent metal cations per subunit. Has a high-affinity and a low affinity metal-binding site. The true nature of the physiological cofactor is under debate. The enzyme is active with cobalt, zinc, manganese or divalent iron ions. Most likely, methionine aminopeptidases function as mononuclear Fe(2+)-metalloproteases under physiological conditions, and the catalytically relevant metal-binding site has been assigned to the histidine-containing high-affinity site.</text>
</comment>
<dbReference type="Gene3D" id="3.90.230.10">
    <property type="entry name" value="Creatinase/methionine aminopeptidase superfamily"/>
    <property type="match status" value="1"/>
</dbReference>
<dbReference type="PANTHER" id="PTHR43330:SF27">
    <property type="entry name" value="METHIONINE AMINOPEPTIDASE"/>
    <property type="match status" value="1"/>
</dbReference>
<keyword evidence="2 6" id="KW-0031">Aminopeptidase</keyword>
<evidence type="ECO:0000256" key="6">
    <source>
        <dbReference type="HAMAP-Rule" id="MF_01974"/>
    </source>
</evidence>
<evidence type="ECO:0000259" key="8">
    <source>
        <dbReference type="Pfam" id="PF00557"/>
    </source>
</evidence>
<keyword evidence="3 6" id="KW-0645">Protease</keyword>
<evidence type="ECO:0000256" key="7">
    <source>
        <dbReference type="RuleBase" id="RU003653"/>
    </source>
</evidence>
<protein>
    <recommendedName>
        <fullName evidence="6 7">Methionine aminopeptidase</fullName>
        <shortName evidence="6">MAP</shortName>
        <shortName evidence="6">MetAP</shortName>
        <ecNumber evidence="6 7">3.4.11.18</ecNumber>
    </recommendedName>
    <alternativeName>
        <fullName evidence="6">Peptidase M</fullName>
    </alternativeName>
</protein>
<evidence type="ECO:0000256" key="4">
    <source>
        <dbReference type="ARBA" id="ARBA00022723"/>
    </source>
</evidence>
<accession>A0A372GM17</accession>
<dbReference type="CDD" id="cd01086">
    <property type="entry name" value="MetAP1"/>
    <property type="match status" value="1"/>
</dbReference>
<feature type="binding site" evidence="6">
    <location>
        <position position="100"/>
    </location>
    <ligand>
        <name>a divalent metal cation</name>
        <dbReference type="ChEBI" id="CHEBI:60240"/>
        <label>1</label>
    </ligand>
</feature>
<dbReference type="GO" id="GO:0006508">
    <property type="term" value="P:proteolysis"/>
    <property type="evidence" value="ECO:0007669"/>
    <property type="project" value="UniProtKB-KW"/>
</dbReference>
<dbReference type="PRINTS" id="PR00599">
    <property type="entry name" value="MAPEPTIDASE"/>
</dbReference>
<feature type="binding site" evidence="6">
    <location>
        <position position="239"/>
    </location>
    <ligand>
        <name>a divalent metal cation</name>
        <dbReference type="ChEBI" id="CHEBI:60240"/>
        <label>1</label>
    </ligand>
</feature>
<dbReference type="GO" id="GO:0004239">
    <property type="term" value="F:initiator methionyl aminopeptidase activity"/>
    <property type="evidence" value="ECO:0007669"/>
    <property type="project" value="UniProtKB-UniRule"/>
</dbReference>
<dbReference type="RefSeq" id="WP_117398282.1">
    <property type="nucleotide sequence ID" value="NZ_QVNQ01000002.1"/>
</dbReference>
<dbReference type="Pfam" id="PF00557">
    <property type="entry name" value="Peptidase_M24"/>
    <property type="match status" value="1"/>
</dbReference>
<dbReference type="SUPFAM" id="SSF55920">
    <property type="entry name" value="Creatinase/aminopeptidase"/>
    <property type="match status" value="1"/>
</dbReference>
<dbReference type="OrthoDB" id="9802055at2"/>
<dbReference type="EMBL" id="QVNQ01000002">
    <property type="protein sequence ID" value="RFS86113.1"/>
    <property type="molecule type" value="Genomic_DNA"/>
</dbReference>